<keyword evidence="6" id="KW-1133">Transmembrane helix</keyword>
<evidence type="ECO:0000313" key="9">
    <source>
        <dbReference type="Proteomes" id="UP001500804"/>
    </source>
</evidence>
<feature type="transmembrane region" description="Helical" evidence="6">
    <location>
        <begin position="41"/>
        <end position="62"/>
    </location>
</feature>
<dbReference type="Pfam" id="PF01553">
    <property type="entry name" value="Acyltransferase"/>
    <property type="match status" value="1"/>
</dbReference>
<dbReference type="RefSeq" id="WP_345611843.1">
    <property type="nucleotide sequence ID" value="NZ_BAABJO010000042.1"/>
</dbReference>
<name>A0ABP9P4C7_9PSEU</name>
<organism evidence="8 9">
    <name type="scientific">Pseudonocardia adelaidensis</name>
    <dbReference type="NCBI Taxonomy" id="648754"/>
    <lineage>
        <taxon>Bacteria</taxon>
        <taxon>Bacillati</taxon>
        <taxon>Actinomycetota</taxon>
        <taxon>Actinomycetes</taxon>
        <taxon>Pseudonocardiales</taxon>
        <taxon>Pseudonocardiaceae</taxon>
        <taxon>Pseudonocardia</taxon>
    </lineage>
</organism>
<protein>
    <submittedName>
        <fullName evidence="8">Lysophospholipid acyltransferase family protein</fullName>
    </submittedName>
</protein>
<evidence type="ECO:0000256" key="2">
    <source>
        <dbReference type="ARBA" id="ARBA00022516"/>
    </source>
</evidence>
<dbReference type="SUPFAM" id="SSF69593">
    <property type="entry name" value="Glycerol-3-phosphate (1)-acyltransferase"/>
    <property type="match status" value="1"/>
</dbReference>
<dbReference type="PANTHER" id="PTHR10434">
    <property type="entry name" value="1-ACYL-SN-GLYCEROL-3-PHOSPHATE ACYLTRANSFERASE"/>
    <property type="match status" value="1"/>
</dbReference>
<comment type="caution">
    <text evidence="8">The sequence shown here is derived from an EMBL/GenBank/DDBJ whole genome shotgun (WGS) entry which is preliminary data.</text>
</comment>
<evidence type="ECO:0000256" key="4">
    <source>
        <dbReference type="ARBA" id="ARBA00023098"/>
    </source>
</evidence>
<dbReference type="GO" id="GO:0016746">
    <property type="term" value="F:acyltransferase activity"/>
    <property type="evidence" value="ECO:0007669"/>
    <property type="project" value="UniProtKB-KW"/>
</dbReference>
<accession>A0ABP9P4C7</accession>
<reference evidence="9" key="1">
    <citation type="journal article" date="2019" name="Int. J. Syst. Evol. Microbiol.">
        <title>The Global Catalogue of Microorganisms (GCM) 10K type strain sequencing project: providing services to taxonomists for standard genome sequencing and annotation.</title>
        <authorList>
            <consortium name="The Broad Institute Genomics Platform"/>
            <consortium name="The Broad Institute Genome Sequencing Center for Infectious Disease"/>
            <person name="Wu L."/>
            <person name="Ma J."/>
        </authorList>
    </citation>
    <scope>NUCLEOTIDE SEQUENCE [LARGE SCALE GENOMIC DNA]</scope>
    <source>
        <strain evidence="9">JCM 18302</strain>
    </source>
</reference>
<dbReference type="PANTHER" id="PTHR10434:SF64">
    <property type="entry name" value="1-ACYL-SN-GLYCEROL-3-PHOSPHATE ACYLTRANSFERASE-RELATED"/>
    <property type="match status" value="1"/>
</dbReference>
<evidence type="ECO:0000256" key="5">
    <source>
        <dbReference type="ARBA" id="ARBA00023315"/>
    </source>
</evidence>
<keyword evidence="2" id="KW-0444">Lipid biosynthesis</keyword>
<dbReference type="CDD" id="cd07989">
    <property type="entry name" value="LPLAT_AGPAT-like"/>
    <property type="match status" value="1"/>
</dbReference>
<keyword evidence="5 8" id="KW-0012">Acyltransferase</keyword>
<keyword evidence="3" id="KW-0808">Transferase</keyword>
<dbReference type="InterPro" id="IPR002123">
    <property type="entry name" value="Plipid/glycerol_acylTrfase"/>
</dbReference>
<proteinExistence type="predicted"/>
<evidence type="ECO:0000256" key="6">
    <source>
        <dbReference type="SAM" id="Phobius"/>
    </source>
</evidence>
<keyword evidence="4" id="KW-0443">Lipid metabolism</keyword>
<keyword evidence="6" id="KW-0472">Membrane</keyword>
<comment type="pathway">
    <text evidence="1">Lipid metabolism.</text>
</comment>
<evidence type="ECO:0000313" key="8">
    <source>
        <dbReference type="EMBL" id="GAA5138916.1"/>
    </source>
</evidence>
<evidence type="ECO:0000259" key="7">
    <source>
        <dbReference type="SMART" id="SM00563"/>
    </source>
</evidence>
<dbReference type="Proteomes" id="UP001500804">
    <property type="component" value="Unassembled WGS sequence"/>
</dbReference>
<dbReference type="SMART" id="SM00563">
    <property type="entry name" value="PlsC"/>
    <property type="match status" value="1"/>
</dbReference>
<gene>
    <name evidence="8" type="ORF">GCM10023320_74110</name>
</gene>
<evidence type="ECO:0000256" key="1">
    <source>
        <dbReference type="ARBA" id="ARBA00005189"/>
    </source>
</evidence>
<dbReference type="EMBL" id="BAABJO010000042">
    <property type="protein sequence ID" value="GAA5138916.1"/>
    <property type="molecule type" value="Genomic_DNA"/>
</dbReference>
<keyword evidence="6" id="KW-0812">Transmembrane</keyword>
<evidence type="ECO:0000256" key="3">
    <source>
        <dbReference type="ARBA" id="ARBA00022679"/>
    </source>
</evidence>
<sequence length="288" mass="29759">MSATSVLRHPAAPASGWLPVSPCGAGCHPPVDRTGVRVPLVLARLCGLAAVLVGALVGGALLRGGTQTRWLRACHRAVLRCSGVRLLVAGELGDGGELLAVNHVSWVEVLAVGAVRPVRMVAKREMGDWPLIGGFARRSGALFVDRAGLRGLRATVADTADALRAGADVAVFPEGTTWCGAAAGPFRRAVFQSAIDAGAPVRPVAVVLRLPGGERATAAAFIGDETLWDSLLRVLRLPGLDCELTVLPALPPSADRRELARRAGDAIAAVTGVPHPVGGRREHAPMAA</sequence>
<keyword evidence="9" id="KW-1185">Reference proteome</keyword>
<feature type="domain" description="Phospholipid/glycerol acyltransferase" evidence="7">
    <location>
        <begin position="97"/>
        <end position="209"/>
    </location>
</feature>